<name>A0A5Q6PET6_VIBCL</name>
<dbReference type="EMBL" id="VUAA01000027">
    <property type="protein sequence ID" value="KAA1253139.1"/>
    <property type="molecule type" value="Genomic_DNA"/>
</dbReference>
<protein>
    <submittedName>
        <fullName evidence="2">Uncharacterized protein</fullName>
    </submittedName>
</protein>
<comment type="caution">
    <text evidence="2">The sequence shown here is derived from an EMBL/GenBank/DDBJ whole genome shotgun (WGS) entry which is preliminary data.</text>
</comment>
<evidence type="ECO:0000256" key="1">
    <source>
        <dbReference type="SAM" id="MobiDB-lite"/>
    </source>
</evidence>
<feature type="compositionally biased region" description="Acidic residues" evidence="1">
    <location>
        <begin position="379"/>
        <end position="400"/>
    </location>
</feature>
<feature type="region of interest" description="Disordered" evidence="1">
    <location>
        <begin position="355"/>
        <end position="415"/>
    </location>
</feature>
<gene>
    <name evidence="2" type="ORF">F0M16_19065</name>
</gene>
<organism evidence="2 3">
    <name type="scientific">Vibrio cholerae</name>
    <dbReference type="NCBI Taxonomy" id="666"/>
    <lineage>
        <taxon>Bacteria</taxon>
        <taxon>Pseudomonadati</taxon>
        <taxon>Pseudomonadota</taxon>
        <taxon>Gammaproteobacteria</taxon>
        <taxon>Vibrionales</taxon>
        <taxon>Vibrionaceae</taxon>
        <taxon>Vibrio</taxon>
    </lineage>
</organism>
<proteinExistence type="predicted"/>
<reference evidence="2 3" key="1">
    <citation type="submission" date="2019-09" db="EMBL/GenBank/DDBJ databases">
        <authorList>
            <person name="Kritzky A."/>
            <person name="Schelkanova E.Y."/>
            <person name="Alkhova Z.V."/>
            <person name="Smirnova N.I."/>
        </authorList>
    </citation>
    <scope>NUCLEOTIDE SEQUENCE [LARGE SCALE GENOMIC DNA]</scope>
    <source>
        <strain evidence="2 3">M1526</strain>
    </source>
</reference>
<accession>A0A5Q6PET6</accession>
<evidence type="ECO:0000313" key="3">
    <source>
        <dbReference type="Proteomes" id="UP000323225"/>
    </source>
</evidence>
<dbReference type="Proteomes" id="UP000323225">
    <property type="component" value="Unassembled WGS sequence"/>
</dbReference>
<sequence>MKTLEQLANSTKGLKKTKDGITASFDLLYLEPGYNVRDVNMNQVFSFSKSFLRGELIPRLTVQPIELNGKTVLKVIDGQHRYFGYKLAMRDKSFKSEGLDVVEFSGNLRDQIIHMVHANSGRNLTNLELAKAMLRLQEENETLDSISKLFNVSISTAANNIAVARFSKEHPDFDVLIDHNIVGMSVIASNITKHKERAYQRLCGMIGFESLDLAPIRKAPQMTDKMTEEEFEAKMTNYKSEIAKIKKQVAANMKQLKPKKVEKETVGNMSTLISDITLLIRNSKHKTNADGTVSIRLDGPMIKALYLAKADLDEVDSHNLNAIEIGKQLGMSEEELAEYQVVQKQAIAESASKASEATLPVDSSEELEEETGTQVTVDIVDEQPVDDFNQDPGGIDEFDAYDPNIDPLLDEELPA</sequence>
<evidence type="ECO:0000313" key="2">
    <source>
        <dbReference type="EMBL" id="KAA1253139.1"/>
    </source>
</evidence>
<dbReference type="AlphaFoldDB" id="A0A5Q6PET6"/>